<comment type="pathway">
    <text evidence="11">Porphyrin-containing compound metabolism; siroheme biosynthesis; precorrin-2 from uroporphyrinogen III: step 1/1.</text>
</comment>
<dbReference type="PANTHER" id="PTHR45790:SF3">
    <property type="entry name" value="S-ADENOSYL-L-METHIONINE-DEPENDENT UROPORPHYRINOGEN III METHYLTRANSFERASE, CHLOROPLASTIC"/>
    <property type="match status" value="1"/>
</dbReference>
<dbReference type="EC" id="2.1.1.107" evidence="2"/>
<keyword evidence="7" id="KW-0560">Oxidoreductase</keyword>
<reference evidence="15" key="1">
    <citation type="journal article" date="2020" name="mSystems">
        <title>Genome- and Community-Level Interaction Insights into Carbon Utilization and Element Cycling Functions of Hydrothermarchaeota in Hydrothermal Sediment.</title>
        <authorList>
            <person name="Zhou Z."/>
            <person name="Liu Y."/>
            <person name="Xu W."/>
            <person name="Pan J."/>
            <person name="Luo Z.H."/>
            <person name="Li M."/>
        </authorList>
    </citation>
    <scope>NUCLEOTIDE SEQUENCE [LARGE SCALE GENOMIC DNA]</scope>
    <source>
        <strain evidence="15">HyVt-535</strain>
    </source>
</reference>
<sequence>MSGRGKVYLVGAGPGDPELLTVKAQRLLRDCDVVVYDRLVSAAILDQVPPGVTRINAGKAPGRHTMTQGQISALLVRLARAGYQVVRLKGGDPFVFGRGSEEARELARHRVAFEVVPGITAAAGASAYAGIPLTHRGLAHGVRLVTGHRQDGAPLDLDWSCLADPAATLVIYMGLGHVEEIVRQLVAHGLSPRTPAAAIQDGTLPGQRRCLTTLGELAGTVRAAGLRPPVTLVIGRVVSLAPELDWFTGAADASAEESHG</sequence>
<comment type="similarity">
    <text evidence="1 13">Belongs to the precorrin methyltransferase family.</text>
</comment>
<evidence type="ECO:0000256" key="1">
    <source>
        <dbReference type="ARBA" id="ARBA00005879"/>
    </source>
</evidence>
<feature type="domain" description="Tetrapyrrole methylase" evidence="14">
    <location>
        <begin position="6"/>
        <end position="218"/>
    </location>
</feature>
<evidence type="ECO:0000313" key="15">
    <source>
        <dbReference type="EMBL" id="HHH13950.1"/>
    </source>
</evidence>
<dbReference type="InterPro" id="IPR014777">
    <property type="entry name" value="4pyrrole_Mease_sub1"/>
</dbReference>
<keyword evidence="10" id="KW-0511">Multifunctional enzyme</keyword>
<keyword evidence="5 13" id="KW-0808">Transferase</keyword>
<dbReference type="PROSITE" id="PS00840">
    <property type="entry name" value="SUMT_2"/>
    <property type="match status" value="1"/>
</dbReference>
<gene>
    <name evidence="15" type="primary">cobA</name>
    <name evidence="15" type="ORF">ENJ98_06900</name>
</gene>
<dbReference type="SUPFAM" id="SSF53790">
    <property type="entry name" value="Tetrapyrrole methylase"/>
    <property type="match status" value="1"/>
</dbReference>
<evidence type="ECO:0000256" key="10">
    <source>
        <dbReference type="ARBA" id="ARBA00023268"/>
    </source>
</evidence>
<dbReference type="GO" id="GO:0016829">
    <property type="term" value="F:lyase activity"/>
    <property type="evidence" value="ECO:0007669"/>
    <property type="project" value="UniProtKB-KW"/>
</dbReference>
<dbReference type="GO" id="GO:0004851">
    <property type="term" value="F:uroporphyrin-III C-methyltransferase activity"/>
    <property type="evidence" value="ECO:0007669"/>
    <property type="project" value="UniProtKB-EC"/>
</dbReference>
<dbReference type="PROSITE" id="PS00839">
    <property type="entry name" value="SUMT_1"/>
    <property type="match status" value="1"/>
</dbReference>
<evidence type="ECO:0000259" key="14">
    <source>
        <dbReference type="Pfam" id="PF00590"/>
    </source>
</evidence>
<dbReference type="GO" id="GO:0009236">
    <property type="term" value="P:cobalamin biosynthetic process"/>
    <property type="evidence" value="ECO:0007669"/>
    <property type="project" value="UniProtKB-KW"/>
</dbReference>
<dbReference type="InterPro" id="IPR003043">
    <property type="entry name" value="Uropor_MeTrfase_CS"/>
</dbReference>
<dbReference type="FunFam" id="3.40.1010.10:FF:000001">
    <property type="entry name" value="Siroheme synthase"/>
    <property type="match status" value="1"/>
</dbReference>
<dbReference type="NCBIfam" id="NF004790">
    <property type="entry name" value="PRK06136.1"/>
    <property type="match status" value="1"/>
</dbReference>
<evidence type="ECO:0000256" key="9">
    <source>
        <dbReference type="ARBA" id="ARBA00023244"/>
    </source>
</evidence>
<dbReference type="InterPro" id="IPR014776">
    <property type="entry name" value="4pyrrole_Mease_sub2"/>
</dbReference>
<protein>
    <recommendedName>
        <fullName evidence="2">uroporphyrinogen-III C-methyltransferase</fullName>
        <ecNumber evidence="2">2.1.1.107</ecNumber>
    </recommendedName>
</protein>
<keyword evidence="8" id="KW-0456">Lyase</keyword>
<dbReference type="InterPro" id="IPR050161">
    <property type="entry name" value="Siro_Cobalamin_biosynth"/>
</dbReference>
<evidence type="ECO:0000256" key="8">
    <source>
        <dbReference type="ARBA" id="ARBA00023239"/>
    </source>
</evidence>
<proteinExistence type="inferred from homology"/>
<comment type="caution">
    <text evidence="15">The sequence shown here is derived from an EMBL/GenBank/DDBJ whole genome shotgun (WGS) entry which is preliminary data.</text>
</comment>
<evidence type="ECO:0000256" key="12">
    <source>
        <dbReference type="ARBA" id="ARBA00060548"/>
    </source>
</evidence>
<dbReference type="InterPro" id="IPR035996">
    <property type="entry name" value="4pyrrol_Methylase_sf"/>
</dbReference>
<name>A0A7C5IZK8_9GAMM</name>
<dbReference type="GO" id="GO:0019354">
    <property type="term" value="P:siroheme biosynthetic process"/>
    <property type="evidence" value="ECO:0007669"/>
    <property type="project" value="UniProtKB-UniPathway"/>
</dbReference>
<dbReference type="InterPro" id="IPR000878">
    <property type="entry name" value="4pyrrol_Mease"/>
</dbReference>
<keyword evidence="3" id="KW-0169">Cobalamin biosynthesis</keyword>
<evidence type="ECO:0000256" key="11">
    <source>
        <dbReference type="ARBA" id="ARBA00025705"/>
    </source>
</evidence>
<organism evidence="15">
    <name type="scientific">Thiolapillus brandeum</name>
    <dbReference type="NCBI Taxonomy" id="1076588"/>
    <lineage>
        <taxon>Bacteria</taxon>
        <taxon>Pseudomonadati</taxon>
        <taxon>Pseudomonadota</taxon>
        <taxon>Gammaproteobacteria</taxon>
        <taxon>Chromatiales</taxon>
        <taxon>Sedimenticolaceae</taxon>
        <taxon>Thiolapillus</taxon>
    </lineage>
</organism>
<dbReference type="Pfam" id="PF00590">
    <property type="entry name" value="TP_methylase"/>
    <property type="match status" value="1"/>
</dbReference>
<comment type="pathway">
    <text evidence="12">Cofactor biosynthesis; adenosylcobalamin biosynthesis; precorrin-2 from uroporphyrinogen III: step 1/1.</text>
</comment>
<keyword evidence="4 13" id="KW-0489">Methyltransferase</keyword>
<dbReference type="InterPro" id="IPR006366">
    <property type="entry name" value="CobA/CysG_C"/>
</dbReference>
<dbReference type="Proteomes" id="UP000886100">
    <property type="component" value="Unassembled WGS sequence"/>
</dbReference>
<evidence type="ECO:0000256" key="3">
    <source>
        <dbReference type="ARBA" id="ARBA00022573"/>
    </source>
</evidence>
<evidence type="ECO:0000256" key="2">
    <source>
        <dbReference type="ARBA" id="ARBA00012162"/>
    </source>
</evidence>
<dbReference type="NCBIfam" id="TIGR01469">
    <property type="entry name" value="cobA_cysG_Cterm"/>
    <property type="match status" value="1"/>
</dbReference>
<keyword evidence="6" id="KW-0949">S-adenosyl-L-methionine</keyword>
<evidence type="ECO:0000256" key="4">
    <source>
        <dbReference type="ARBA" id="ARBA00022603"/>
    </source>
</evidence>
<dbReference type="Gene3D" id="3.40.1010.10">
    <property type="entry name" value="Cobalt-precorrin-4 Transmethylase, Domain 1"/>
    <property type="match status" value="1"/>
</dbReference>
<dbReference type="AlphaFoldDB" id="A0A7C5IZK8"/>
<dbReference type="GO" id="GO:0016491">
    <property type="term" value="F:oxidoreductase activity"/>
    <property type="evidence" value="ECO:0007669"/>
    <property type="project" value="UniProtKB-KW"/>
</dbReference>
<dbReference type="GO" id="GO:0032259">
    <property type="term" value="P:methylation"/>
    <property type="evidence" value="ECO:0007669"/>
    <property type="project" value="UniProtKB-KW"/>
</dbReference>
<dbReference type="FunFam" id="3.30.950.10:FF:000001">
    <property type="entry name" value="Siroheme synthase"/>
    <property type="match status" value="1"/>
</dbReference>
<keyword evidence="9" id="KW-0627">Porphyrin biosynthesis</keyword>
<accession>A0A7C5IZK8</accession>
<dbReference type="PANTHER" id="PTHR45790">
    <property type="entry name" value="SIROHEME SYNTHASE-RELATED"/>
    <property type="match status" value="1"/>
</dbReference>
<dbReference type="Gene3D" id="3.30.950.10">
    <property type="entry name" value="Methyltransferase, Cobalt-precorrin-4 Transmethylase, Domain 2"/>
    <property type="match status" value="1"/>
</dbReference>
<dbReference type="UniPathway" id="UPA00262">
    <property type="reaction ID" value="UER00211"/>
</dbReference>
<evidence type="ECO:0000256" key="7">
    <source>
        <dbReference type="ARBA" id="ARBA00023002"/>
    </source>
</evidence>
<evidence type="ECO:0000256" key="5">
    <source>
        <dbReference type="ARBA" id="ARBA00022679"/>
    </source>
</evidence>
<dbReference type="EMBL" id="DROM01000414">
    <property type="protein sequence ID" value="HHH13950.1"/>
    <property type="molecule type" value="Genomic_DNA"/>
</dbReference>
<evidence type="ECO:0000256" key="6">
    <source>
        <dbReference type="ARBA" id="ARBA00022691"/>
    </source>
</evidence>
<dbReference type="CDD" id="cd11642">
    <property type="entry name" value="SUMT"/>
    <property type="match status" value="1"/>
</dbReference>
<evidence type="ECO:0000256" key="13">
    <source>
        <dbReference type="RuleBase" id="RU003960"/>
    </source>
</evidence>